<feature type="transmembrane region" description="Helical" evidence="5">
    <location>
        <begin position="40"/>
        <end position="63"/>
    </location>
</feature>
<dbReference type="OrthoDB" id="9806785at2"/>
<feature type="transmembrane region" description="Helical" evidence="5">
    <location>
        <begin position="171"/>
        <end position="189"/>
    </location>
</feature>
<feature type="transmembrane region" description="Helical" evidence="5">
    <location>
        <begin position="201"/>
        <end position="220"/>
    </location>
</feature>
<organism evidence="6 7">
    <name type="scientific">Thiomicrorhabdus sediminis</name>
    <dbReference type="NCBI Taxonomy" id="2580412"/>
    <lineage>
        <taxon>Bacteria</taxon>
        <taxon>Pseudomonadati</taxon>
        <taxon>Pseudomonadota</taxon>
        <taxon>Gammaproteobacteria</taxon>
        <taxon>Thiotrichales</taxon>
        <taxon>Piscirickettsiaceae</taxon>
        <taxon>Thiomicrorhabdus</taxon>
    </lineage>
</organism>
<evidence type="ECO:0000313" key="7">
    <source>
        <dbReference type="Proteomes" id="UP000304864"/>
    </source>
</evidence>
<feature type="transmembrane region" description="Helical" evidence="5">
    <location>
        <begin position="260"/>
        <end position="281"/>
    </location>
</feature>
<dbReference type="KEGG" id="thig:FE785_02980"/>
<protein>
    <submittedName>
        <fullName evidence="6">Bile acid:sodium symporter family protein</fullName>
    </submittedName>
</protein>
<keyword evidence="4 5" id="KW-0472">Membrane</keyword>
<dbReference type="RefSeq" id="WP_138564263.1">
    <property type="nucleotide sequence ID" value="NZ_CP040602.1"/>
</dbReference>
<evidence type="ECO:0000256" key="3">
    <source>
        <dbReference type="ARBA" id="ARBA00022989"/>
    </source>
</evidence>
<dbReference type="InterPro" id="IPR038770">
    <property type="entry name" value="Na+/solute_symporter_sf"/>
</dbReference>
<feature type="transmembrane region" description="Helical" evidence="5">
    <location>
        <begin position="6"/>
        <end position="28"/>
    </location>
</feature>
<dbReference type="InterPro" id="IPR002657">
    <property type="entry name" value="BilAc:Na_symport/Acr3"/>
</dbReference>
<evidence type="ECO:0000256" key="2">
    <source>
        <dbReference type="ARBA" id="ARBA00022692"/>
    </source>
</evidence>
<dbReference type="PANTHER" id="PTHR10361:SF24">
    <property type="entry name" value="P3 PROTEIN"/>
    <property type="match status" value="1"/>
</dbReference>
<evidence type="ECO:0000256" key="1">
    <source>
        <dbReference type="ARBA" id="ARBA00004141"/>
    </source>
</evidence>
<dbReference type="AlphaFoldDB" id="A0A4P9K438"/>
<evidence type="ECO:0000256" key="4">
    <source>
        <dbReference type="ARBA" id="ARBA00023136"/>
    </source>
</evidence>
<dbReference type="Pfam" id="PF01758">
    <property type="entry name" value="SBF"/>
    <property type="match status" value="1"/>
</dbReference>
<evidence type="ECO:0000256" key="5">
    <source>
        <dbReference type="SAM" id="Phobius"/>
    </source>
</evidence>
<dbReference type="GO" id="GO:0016020">
    <property type="term" value="C:membrane"/>
    <property type="evidence" value="ECO:0007669"/>
    <property type="project" value="UniProtKB-SubCell"/>
</dbReference>
<sequence length="293" mass="31707">MSPDLLTKVILPAALFLIMFGLGLSLRLQNFKDVFKAPKAMAIGLTGQMILLPIVAFIIALAFQLPPEIAVGLMIIALAPGGATSNMFTYLSKGDVSLSISLTAVVSVITPFTIPLIAALSMDYFMGNATEFSLPVLKTMVQLMVITIIPVALGMFVLSRWESVAKKIETVIKWFSVFFLALIVLLIVAKNRDNMLDFFAQAGLATLVLNISVLMLGYQLAKLSRLNGEQSIAIGFEVGLQNGTLALFVAGTLIGSEVMMIPAVTYSLIMFVTGLLFGYWINKRVNSMLTKQA</sequence>
<comment type="subcellular location">
    <subcellularLocation>
        <location evidence="1">Membrane</location>
        <topology evidence="1">Multi-pass membrane protein</topology>
    </subcellularLocation>
</comment>
<keyword evidence="7" id="KW-1185">Reference proteome</keyword>
<dbReference type="EMBL" id="CP040602">
    <property type="protein sequence ID" value="QCU89672.1"/>
    <property type="molecule type" value="Genomic_DNA"/>
</dbReference>
<gene>
    <name evidence="6" type="ORF">FE785_02980</name>
</gene>
<proteinExistence type="predicted"/>
<keyword evidence="3 5" id="KW-1133">Transmembrane helix</keyword>
<evidence type="ECO:0000313" key="6">
    <source>
        <dbReference type="EMBL" id="QCU89672.1"/>
    </source>
</evidence>
<keyword evidence="2 5" id="KW-0812">Transmembrane</keyword>
<name>A0A4P9K438_9GAMM</name>
<feature type="transmembrane region" description="Helical" evidence="5">
    <location>
        <begin position="232"/>
        <end position="254"/>
    </location>
</feature>
<dbReference type="Gene3D" id="1.20.1530.20">
    <property type="match status" value="1"/>
</dbReference>
<dbReference type="Proteomes" id="UP000304864">
    <property type="component" value="Chromosome"/>
</dbReference>
<feature type="transmembrane region" description="Helical" evidence="5">
    <location>
        <begin position="140"/>
        <end position="159"/>
    </location>
</feature>
<feature type="transmembrane region" description="Helical" evidence="5">
    <location>
        <begin position="69"/>
        <end position="91"/>
    </location>
</feature>
<accession>A0A4P9K438</accession>
<reference evidence="6 7" key="1">
    <citation type="submission" date="2019-05" db="EMBL/GenBank/DDBJ databases">
        <title>Thiomicrorhabdus sediminis sp. nov, a novel sulfur-oxidizing bacterium isolated from coastal sediment.</title>
        <authorList>
            <person name="Liu X."/>
        </authorList>
    </citation>
    <scope>NUCLEOTIDE SEQUENCE [LARGE SCALE GENOMIC DNA]</scope>
    <source>
        <strain evidence="6 7">G1</strain>
    </source>
</reference>
<dbReference type="InterPro" id="IPR004710">
    <property type="entry name" value="Bilac:Na_transpt"/>
</dbReference>
<feature type="transmembrane region" description="Helical" evidence="5">
    <location>
        <begin position="98"/>
        <end position="120"/>
    </location>
</feature>
<dbReference type="PANTHER" id="PTHR10361">
    <property type="entry name" value="SODIUM-BILE ACID COTRANSPORTER"/>
    <property type="match status" value="1"/>
</dbReference>